<organism evidence="1 2">
    <name type="scientific">Aeromonas phage 65.2</name>
    <dbReference type="NCBI Taxonomy" id="1932896"/>
    <lineage>
        <taxon>Viruses</taxon>
        <taxon>Duplodnaviria</taxon>
        <taxon>Heunggongvirae</taxon>
        <taxon>Uroviricota</taxon>
        <taxon>Caudoviricetes</taxon>
        <taxon>Pantevenvirales</taxon>
        <taxon>Straboviridae</taxon>
        <taxon>Emmerichvirinae</taxon>
        <taxon>Ishigurovirus</taxon>
        <taxon>Ishigurovirus osborne</taxon>
    </lineage>
</organism>
<reference evidence="1 2" key="1">
    <citation type="journal article" date="2017" name="Sci. Rep.">
        <title>Characterization and diversity of phages infecting Aeromonas salmonicida subsp. salmonicida.</title>
        <authorList>
            <person name="Vincent A.T."/>
            <person name="Paquet V.E."/>
            <person name="Bernatchez A."/>
            <person name="Tremblay D.M."/>
            <person name="Moineau S."/>
            <person name="Charette S.J."/>
        </authorList>
    </citation>
    <scope>NUCLEOTIDE SEQUENCE [LARGE SCALE GENOMIC DNA]</scope>
</reference>
<evidence type="ECO:0000313" key="1">
    <source>
        <dbReference type="EMBL" id="APU01640.1"/>
    </source>
</evidence>
<sequence length="86" mass="9787">MKLIVKAPHVEDGMTIGPFQWIEKDGSLYVWRFHQKFTSELYDRMLRELNDGKPSVGESKDLAARKYLKFGKEVDPSSLVSGVVVS</sequence>
<name>A0A219YCG4_9CAUD</name>
<evidence type="ECO:0000313" key="2">
    <source>
        <dbReference type="Proteomes" id="UP000225215"/>
    </source>
</evidence>
<dbReference type="Proteomes" id="UP000225215">
    <property type="component" value="Segment"/>
</dbReference>
<dbReference type="EMBL" id="KY290955">
    <property type="protein sequence ID" value="APU01640.1"/>
    <property type="molecule type" value="Genomic_DNA"/>
</dbReference>
<protein>
    <submittedName>
        <fullName evidence="1">Uncharacterized protein</fullName>
    </submittedName>
</protein>
<accession>A0A219YCG4</accession>
<proteinExistence type="predicted"/>